<gene>
    <name evidence="3" type="primary">yobI</name>
    <name evidence="3" type="ORF">GCM10010923_21010</name>
</gene>
<reference evidence="4" key="1">
    <citation type="journal article" date="2019" name="Int. J. Syst. Evol. Microbiol.">
        <title>The Global Catalogue of Microorganisms (GCM) 10K type strain sequencing project: providing services to taxonomists for standard genome sequencing and annotation.</title>
        <authorList>
            <consortium name="The Broad Institute Genomics Platform"/>
            <consortium name="The Broad Institute Genome Sequencing Center for Infectious Disease"/>
            <person name="Wu L."/>
            <person name="Ma J."/>
        </authorList>
    </citation>
    <scope>NUCLEOTIDE SEQUENCE [LARGE SCALE GENOMIC DNA]</scope>
    <source>
        <strain evidence="4">CGMCC 1.15297</strain>
    </source>
</reference>
<dbReference type="InterPro" id="IPR048428">
    <property type="entry name" value="YobI-NTPase"/>
</dbReference>
<evidence type="ECO:0000313" key="4">
    <source>
        <dbReference type="Proteomes" id="UP000603317"/>
    </source>
</evidence>
<keyword evidence="4" id="KW-1185">Reference proteome</keyword>
<name>A0ABQ1FFQ3_9SPHN</name>
<keyword evidence="1" id="KW-0472">Membrane</keyword>
<accession>A0ABQ1FFQ3</accession>
<sequence>MKIILKKTLEWSADKLSGIAAAIEREDEAVEAPSKFVDLAPTDQADKSGVYSEALEYALSRPKVSNIALTGPYGSGKSSIIQTFLKNYNRKALHISLAAFLPEAGSQIEKVSRQEIERSILQQMLYGEDADKLPLSRFKRIRSPGLSATFVSTFMTIGLIALWHVLSQTSTVVDGSFFVPLALENWRNLASFAFATAFLWASIHHLYVASFGLSLKSISLQDVELRPASDDLESILNRHLDEIIYFFQSTDHDLVIIEDLDRFDNAEIFVTLREINSLVNENAGVKRRVRFLYALRDDMFANTDRTKFFEFIIPVIPIINTSNSIDMVLQQGERLDLDERLDRQFLREVSRHLDDLRLIQNVFNEYAIYSANIESDEDNLLDANKLLAILIYKNVYPRDFERLHRSEGNLAHLLGGKPKLVAEGEAAKRDEITQLESLLEFGERQVAADLRQLRQIYAMELIEILPANTLSVGLNHSVMVSLSALTGHDGFDELVVASNIIARVYNQNQRCDISELQHRVDPDNTYEERKSAIKAKAHDTRNDTMRRIRTLRAEIASLRTSRFENLLRSNADRLDELFSPFGENGALARYLILEGHLDDTYYQYTSLFHSGRLSPDDNRFLIQIRAFTTPEPDFPIDNPTEVAAAMRDDDFRQSYVLNVALVDCLLADPDRYADQITKLLEFLSSNFEKAENFLDVYYASGTGVPSLLDALSARWNGFVPAVISSERNISHVTRVLNSLSKRRLGELATRFDEFPRFVTENLPKILAEVPELDPIRLESLGMAVEDLSSIESHQVVLRHMFERGFFELSFENLAYAYEKLLGEKDVEGLRSSNYTTLRAVSNTTLSERVERDFAVYLGKVLLDLKGNTEESPDALLAIIKRDDVDEEAVERFLTRQTTFIPKLENVPARWVPKLFNIGRIQPTWSNCLAFMDAEGYEKEQLADYLDRDEVRATILQDPIPEDDGAAGLRSFLLNADSLKEEAYRDYVAALPRPFKAFPEGIGHEKSQILIEEQKIVFAKDTFEALAGDRDLQISFLASNIETFLAGKTGISIDDDYREELVKAEIDDAQRHTLIKSMDLASLPNTPGRAAVIAPILERVDRPLPELSADQARLLIENAGPVRSQVSLLNKAAKSLPDDTVREILSALPEPYSRIRKGYHTPYLNPTVENLELVAWLDDRDIISSWSRGILTGDIRVNLKRP</sequence>
<feature type="transmembrane region" description="Helical" evidence="1">
    <location>
        <begin position="145"/>
        <end position="166"/>
    </location>
</feature>
<dbReference type="EMBL" id="BMID01000001">
    <property type="protein sequence ID" value="GGA10334.1"/>
    <property type="molecule type" value="Genomic_DNA"/>
</dbReference>
<evidence type="ECO:0000313" key="3">
    <source>
        <dbReference type="EMBL" id="GGA10334.1"/>
    </source>
</evidence>
<keyword evidence="1" id="KW-1133">Transmembrane helix</keyword>
<dbReference type="Proteomes" id="UP000603317">
    <property type="component" value="Unassembled WGS sequence"/>
</dbReference>
<dbReference type="SUPFAM" id="SSF52540">
    <property type="entry name" value="P-loop containing nucleoside triphosphate hydrolases"/>
    <property type="match status" value="2"/>
</dbReference>
<feature type="transmembrane region" description="Helical" evidence="1">
    <location>
        <begin position="186"/>
        <end position="208"/>
    </location>
</feature>
<proteinExistence type="predicted"/>
<dbReference type="InterPro" id="IPR027417">
    <property type="entry name" value="P-loop_NTPase"/>
</dbReference>
<comment type="caution">
    <text evidence="3">The sequence shown here is derived from an EMBL/GenBank/DDBJ whole genome shotgun (WGS) entry which is preliminary data.</text>
</comment>
<organism evidence="3 4">
    <name type="scientific">Blastomonas marina</name>
    <dbReference type="NCBI Taxonomy" id="1867408"/>
    <lineage>
        <taxon>Bacteria</taxon>
        <taxon>Pseudomonadati</taxon>
        <taxon>Pseudomonadota</taxon>
        <taxon>Alphaproteobacteria</taxon>
        <taxon>Sphingomonadales</taxon>
        <taxon>Sphingomonadaceae</taxon>
        <taxon>Blastomonas</taxon>
    </lineage>
</organism>
<evidence type="ECO:0000259" key="2">
    <source>
        <dbReference type="Pfam" id="PF20693"/>
    </source>
</evidence>
<dbReference type="Pfam" id="PF20693">
    <property type="entry name" value="YobI-ATPase"/>
    <property type="match status" value="1"/>
</dbReference>
<feature type="domain" description="YobI-like P-loop NTPase" evidence="2">
    <location>
        <begin position="51"/>
        <end position="410"/>
    </location>
</feature>
<evidence type="ECO:0000256" key="1">
    <source>
        <dbReference type="SAM" id="Phobius"/>
    </source>
</evidence>
<keyword evidence="1" id="KW-0812">Transmembrane</keyword>
<protein>
    <submittedName>
        <fullName evidence="3">Membrane protein YobI</fullName>
    </submittedName>
</protein>
<dbReference type="RefSeq" id="WP_188642638.1">
    <property type="nucleotide sequence ID" value="NZ_BMID01000001.1"/>
</dbReference>